<proteinExistence type="predicted"/>
<name>A0A4R2HA38_9SPHI</name>
<gene>
    <name evidence="1" type="ORF">EV200_106315</name>
</gene>
<dbReference type="Proteomes" id="UP000295684">
    <property type="component" value="Unassembled WGS sequence"/>
</dbReference>
<reference evidence="1 2" key="1">
    <citation type="submission" date="2019-03" db="EMBL/GenBank/DDBJ databases">
        <title>Genomic Encyclopedia of Type Strains, Phase IV (KMG-IV): sequencing the most valuable type-strain genomes for metagenomic binning, comparative biology and taxonomic classification.</title>
        <authorList>
            <person name="Goeker M."/>
        </authorList>
    </citation>
    <scope>NUCLEOTIDE SEQUENCE [LARGE SCALE GENOMIC DNA]</scope>
    <source>
        <strain evidence="1 2">DSM 103236</strain>
    </source>
</reference>
<evidence type="ECO:0000313" key="1">
    <source>
        <dbReference type="EMBL" id="TCO22670.1"/>
    </source>
</evidence>
<sequence length="33" mass="3679">MDINYLTGDATNPLGFSIMQSPVYLKSMGWSKL</sequence>
<evidence type="ECO:0000313" key="2">
    <source>
        <dbReference type="Proteomes" id="UP000295684"/>
    </source>
</evidence>
<comment type="caution">
    <text evidence="1">The sequence shown here is derived from an EMBL/GenBank/DDBJ whole genome shotgun (WGS) entry which is preliminary data.</text>
</comment>
<accession>A0A4R2HA38</accession>
<organism evidence="1 2">
    <name type="scientific">Pedobacter psychrotolerans</name>
    <dbReference type="NCBI Taxonomy" id="1843235"/>
    <lineage>
        <taxon>Bacteria</taxon>
        <taxon>Pseudomonadati</taxon>
        <taxon>Bacteroidota</taxon>
        <taxon>Sphingobacteriia</taxon>
        <taxon>Sphingobacteriales</taxon>
        <taxon>Sphingobacteriaceae</taxon>
        <taxon>Pedobacter</taxon>
    </lineage>
</organism>
<dbReference type="EMBL" id="SLWO01000006">
    <property type="protein sequence ID" value="TCO22670.1"/>
    <property type="molecule type" value="Genomic_DNA"/>
</dbReference>
<dbReference type="AlphaFoldDB" id="A0A4R2HA38"/>
<protein>
    <submittedName>
        <fullName evidence="1">Uncharacterized protein</fullName>
    </submittedName>
</protein>